<name>A0A173XUI6_9FIRM</name>
<evidence type="ECO:0000256" key="1">
    <source>
        <dbReference type="SAM" id="Phobius"/>
    </source>
</evidence>
<feature type="transmembrane region" description="Helical" evidence="1">
    <location>
        <begin position="15"/>
        <end position="34"/>
    </location>
</feature>
<organism evidence="2 3">
    <name type="scientific">[Ruminococcus] torques</name>
    <dbReference type="NCBI Taxonomy" id="33039"/>
    <lineage>
        <taxon>Bacteria</taxon>
        <taxon>Bacillati</taxon>
        <taxon>Bacillota</taxon>
        <taxon>Clostridia</taxon>
        <taxon>Lachnospirales</taxon>
        <taxon>Lachnospiraceae</taxon>
        <taxon>Mediterraneibacter</taxon>
    </lineage>
</organism>
<feature type="transmembrane region" description="Helical" evidence="1">
    <location>
        <begin position="46"/>
        <end position="64"/>
    </location>
</feature>
<dbReference type="AlphaFoldDB" id="A0A173XUI6"/>
<dbReference type="EMBL" id="CYZO01000002">
    <property type="protein sequence ID" value="CUN54235.1"/>
    <property type="molecule type" value="Genomic_DNA"/>
</dbReference>
<proteinExistence type="predicted"/>
<keyword evidence="1" id="KW-0812">Transmembrane</keyword>
<keyword evidence="1" id="KW-1133">Transmembrane helix</keyword>
<evidence type="ECO:0000313" key="2">
    <source>
        <dbReference type="EMBL" id="CUN54235.1"/>
    </source>
</evidence>
<accession>A0A173XUI6</accession>
<feature type="transmembrane region" description="Helical" evidence="1">
    <location>
        <begin position="73"/>
        <end position="91"/>
    </location>
</feature>
<gene>
    <name evidence="2" type="ORF">ERS852456_00168</name>
</gene>
<keyword evidence="1" id="KW-0472">Membrane</keyword>
<reference evidence="2 3" key="1">
    <citation type="submission" date="2015-09" db="EMBL/GenBank/DDBJ databases">
        <authorList>
            <consortium name="Pathogen Informatics"/>
        </authorList>
    </citation>
    <scope>NUCLEOTIDE SEQUENCE [LARGE SCALE GENOMIC DNA]</scope>
    <source>
        <strain evidence="2 3">2789STDY5834841</strain>
    </source>
</reference>
<protein>
    <submittedName>
        <fullName evidence="2">Uncharacterized protein</fullName>
    </submittedName>
</protein>
<evidence type="ECO:0000313" key="3">
    <source>
        <dbReference type="Proteomes" id="UP000095787"/>
    </source>
</evidence>
<dbReference type="Proteomes" id="UP000095787">
    <property type="component" value="Unassembled WGS sequence"/>
</dbReference>
<sequence length="172" mass="19577">MSMKTRDEKEKKRDLFTTIFWILVLVFLIVKIVIPETGVLGMVNEGSNAVLFFGIGGSCVWTIIHKRKTNKTAVVFGVLLLVLILGIGGWISGKLVLDLISGPEVVRLTSVTMRESSGIYGLISRHYYLCGRDDEWTEYQMEISSDEYYELEGEEQVTVLCYPRTERILKFL</sequence>